<dbReference type="AlphaFoldDB" id="A0A085WHP1"/>
<accession>A0A085WHP1</accession>
<reference evidence="1 2" key="1">
    <citation type="submission" date="2014-04" db="EMBL/GenBank/DDBJ databases">
        <title>Genome assembly of Hyalangium minutum DSM 14724.</title>
        <authorList>
            <person name="Sharma G."/>
            <person name="Subramanian S."/>
        </authorList>
    </citation>
    <scope>NUCLEOTIDE SEQUENCE [LARGE SCALE GENOMIC DNA]</scope>
    <source>
        <strain evidence="1 2">DSM 14724</strain>
    </source>
</reference>
<name>A0A085WHP1_9BACT</name>
<sequence length="37" mass="4463">MKLAVEFQLEFQQLWRTLHAEPYVDRTAVKASQRRCL</sequence>
<organism evidence="1 2">
    <name type="scientific">Hyalangium minutum</name>
    <dbReference type="NCBI Taxonomy" id="394096"/>
    <lineage>
        <taxon>Bacteria</taxon>
        <taxon>Pseudomonadati</taxon>
        <taxon>Myxococcota</taxon>
        <taxon>Myxococcia</taxon>
        <taxon>Myxococcales</taxon>
        <taxon>Cystobacterineae</taxon>
        <taxon>Archangiaceae</taxon>
        <taxon>Hyalangium</taxon>
    </lineage>
</organism>
<protein>
    <submittedName>
        <fullName evidence="1">Uncharacterized protein</fullName>
    </submittedName>
</protein>
<gene>
    <name evidence="1" type="ORF">DB31_8557</name>
</gene>
<keyword evidence="2" id="KW-1185">Reference proteome</keyword>
<dbReference type="Proteomes" id="UP000028725">
    <property type="component" value="Unassembled WGS sequence"/>
</dbReference>
<dbReference type="EMBL" id="JMCB01000008">
    <property type="protein sequence ID" value="KFE67204.1"/>
    <property type="molecule type" value="Genomic_DNA"/>
</dbReference>
<proteinExistence type="predicted"/>
<evidence type="ECO:0000313" key="2">
    <source>
        <dbReference type="Proteomes" id="UP000028725"/>
    </source>
</evidence>
<evidence type="ECO:0000313" key="1">
    <source>
        <dbReference type="EMBL" id="KFE67204.1"/>
    </source>
</evidence>
<comment type="caution">
    <text evidence="1">The sequence shown here is derived from an EMBL/GenBank/DDBJ whole genome shotgun (WGS) entry which is preliminary data.</text>
</comment>